<proteinExistence type="predicted"/>
<reference evidence="2" key="1">
    <citation type="journal article" date="2022" name="Mol. Ecol. Resour.">
        <title>The genomes of chicory, endive, great burdock and yacon provide insights into Asteraceae palaeo-polyploidization history and plant inulin production.</title>
        <authorList>
            <person name="Fan W."/>
            <person name="Wang S."/>
            <person name="Wang H."/>
            <person name="Wang A."/>
            <person name="Jiang F."/>
            <person name="Liu H."/>
            <person name="Zhao H."/>
            <person name="Xu D."/>
            <person name="Zhang Y."/>
        </authorList>
    </citation>
    <scope>NUCLEOTIDE SEQUENCE [LARGE SCALE GENOMIC DNA]</scope>
    <source>
        <strain evidence="2">cv. Yunnan</strain>
    </source>
</reference>
<comment type="caution">
    <text evidence="1">The sequence shown here is derived from an EMBL/GenBank/DDBJ whole genome shotgun (WGS) entry which is preliminary data.</text>
</comment>
<gene>
    <name evidence="1" type="ORF">L1987_56265</name>
</gene>
<dbReference type="Proteomes" id="UP001056120">
    <property type="component" value="Linkage Group LG18"/>
</dbReference>
<reference evidence="1 2" key="2">
    <citation type="journal article" date="2022" name="Mol. Ecol. Resour.">
        <title>The genomes of chicory, endive, great burdock and yacon provide insights into Asteraceae paleo-polyploidization history and plant inulin production.</title>
        <authorList>
            <person name="Fan W."/>
            <person name="Wang S."/>
            <person name="Wang H."/>
            <person name="Wang A."/>
            <person name="Jiang F."/>
            <person name="Liu H."/>
            <person name="Zhao H."/>
            <person name="Xu D."/>
            <person name="Zhang Y."/>
        </authorList>
    </citation>
    <scope>NUCLEOTIDE SEQUENCE [LARGE SCALE GENOMIC DNA]</scope>
    <source>
        <strain evidence="2">cv. Yunnan</strain>
        <tissue evidence="1">Leaves</tissue>
    </source>
</reference>
<dbReference type="EMBL" id="CM042035">
    <property type="protein sequence ID" value="KAI3756445.1"/>
    <property type="molecule type" value="Genomic_DNA"/>
</dbReference>
<keyword evidence="2" id="KW-1185">Reference proteome</keyword>
<sequence>MFKSARWRSEKNKIKGVFKLQFHATQLPQLGGDALMISMIPADVGKPTSRLEKVKVRDGSCYWEKALYETVKFSQDPKTGKFHEKIYHFIVAKDSSRFGCVGEVSIDFASYAEATQLSALSLPLKNANSAAVLHVLIQRVQGADQSDIDGIGNACHHDRRSLRTHFGNGDLEGNTRGIPTEDYGMGNDIKRDHQASIGSDVMLSSSNSRSGLDTPHENEPKNPKLTHESSITKDKSSPWDWLNGSDPKLSTDDSSTSTLGETSEESSSDAMIQNLKVKVAALTRQANVSELELQTLRKQIVKEMRRVQDLSREVATLKEERNALKDECEELKAEEVKINGMLLIDQGDPWALLDELRQELNHEKDLSSNLRLQLQETLESNAELVLALEMSKSKSVGSKSETDDDEEQRELEAIVKEHNGVKETYLLEQKIIDLYSEVELYKRDKDELEMQMEQLALDYEILKQENHDLSFKLERSQLHEQLKMQYECTSSYTTVTELETQIESLENDLKSKSNELLKSNHVIKELECYIKNLEEALKNQAQEFETDFAELTRSKTEQEQRAIRAEDNLRKVKLQNANAATRLQDELRRLSQKMASTFEANEKATMKAMDEVNKLRVEKRVLEDTLVKANQYLQNLGVCFQEKLVFLENKIILKSKQLEKIKKQVENMTGIRNLESERLKELATDCSENFFLHKEKDLQLEIKELERKLDVLVQKTKYSQ</sequence>
<organism evidence="1 2">
    <name type="scientific">Smallanthus sonchifolius</name>
    <dbReference type="NCBI Taxonomy" id="185202"/>
    <lineage>
        <taxon>Eukaryota</taxon>
        <taxon>Viridiplantae</taxon>
        <taxon>Streptophyta</taxon>
        <taxon>Embryophyta</taxon>
        <taxon>Tracheophyta</taxon>
        <taxon>Spermatophyta</taxon>
        <taxon>Magnoliopsida</taxon>
        <taxon>eudicotyledons</taxon>
        <taxon>Gunneridae</taxon>
        <taxon>Pentapetalae</taxon>
        <taxon>asterids</taxon>
        <taxon>campanulids</taxon>
        <taxon>Asterales</taxon>
        <taxon>Asteraceae</taxon>
        <taxon>Asteroideae</taxon>
        <taxon>Heliantheae alliance</taxon>
        <taxon>Millerieae</taxon>
        <taxon>Smallanthus</taxon>
    </lineage>
</organism>
<accession>A0ACB9ECM3</accession>
<evidence type="ECO:0000313" key="1">
    <source>
        <dbReference type="EMBL" id="KAI3756445.1"/>
    </source>
</evidence>
<protein>
    <submittedName>
        <fullName evidence="1">Uncharacterized protein</fullName>
    </submittedName>
</protein>
<evidence type="ECO:0000313" key="2">
    <source>
        <dbReference type="Proteomes" id="UP001056120"/>
    </source>
</evidence>
<name>A0ACB9ECM3_9ASTR</name>